<accession>A0A1N5WL43</accession>
<reference evidence="7" key="3">
    <citation type="submission" date="2016-06" db="EMBL/GenBank/DDBJ databases">
        <authorList>
            <person name="Toshchakov V.S."/>
        </authorList>
    </citation>
    <scope>NUCLEOTIDE SEQUENCE [LARGE SCALE GENOMIC DNA]</scope>
    <source>
        <strain>PM4 (JCM 30641</strain>
        <strain evidence="7">\VKM B-2940)</strain>
    </source>
</reference>
<dbReference type="PANTHER" id="PTHR43776">
    <property type="entry name" value="TRANSPORT ATP-BINDING PROTEIN"/>
    <property type="match status" value="1"/>
</dbReference>
<dbReference type="SMART" id="SM00382">
    <property type="entry name" value="AAA"/>
    <property type="match status" value="1"/>
</dbReference>
<dbReference type="InterPro" id="IPR003439">
    <property type="entry name" value="ABC_transporter-like_ATP-bd"/>
</dbReference>
<organism evidence="5 8">
    <name type="scientific">Cuniculiplasma divulgatum</name>
    <dbReference type="NCBI Taxonomy" id="1673428"/>
    <lineage>
        <taxon>Archaea</taxon>
        <taxon>Methanobacteriati</taxon>
        <taxon>Thermoplasmatota</taxon>
        <taxon>Thermoplasmata</taxon>
        <taxon>Thermoplasmatales</taxon>
        <taxon>Cuniculiplasmataceae</taxon>
        <taxon>Cuniculiplasma</taxon>
    </lineage>
</organism>
<evidence type="ECO:0000256" key="2">
    <source>
        <dbReference type="ARBA" id="ARBA00022741"/>
    </source>
</evidence>
<protein>
    <submittedName>
        <fullName evidence="5">PepT family ABC transporter ATPase</fullName>
    </submittedName>
</protein>
<dbReference type="InterPro" id="IPR013563">
    <property type="entry name" value="Oligopep_ABC_C"/>
</dbReference>
<dbReference type="InterPro" id="IPR050319">
    <property type="entry name" value="ABC_transp_ATP-bind"/>
</dbReference>
<reference evidence="6" key="2">
    <citation type="submission" date="2016-06" db="EMBL/GenBank/DDBJ databases">
        <authorList>
            <person name="Olsen C.W."/>
            <person name="Carey S."/>
            <person name="Hinshaw L."/>
            <person name="Karasin A.I."/>
        </authorList>
    </citation>
    <scope>NUCLEOTIDE SEQUENCE [LARGE SCALE GENOMIC DNA]</scope>
    <source>
        <strain evidence="6">PM4</strain>
    </source>
</reference>
<dbReference type="GO" id="GO:0015833">
    <property type="term" value="P:peptide transport"/>
    <property type="evidence" value="ECO:0007669"/>
    <property type="project" value="InterPro"/>
</dbReference>
<reference evidence="5 8" key="1">
    <citation type="submission" date="2016-04" db="EMBL/GenBank/DDBJ databases">
        <authorList>
            <person name="Evans L.H."/>
            <person name="Alamgir A."/>
            <person name="Owens N."/>
            <person name="Weber N.D."/>
            <person name="Virtaneva K."/>
            <person name="Barbian K."/>
            <person name="Babar A."/>
            <person name="Rosenke K."/>
        </authorList>
    </citation>
    <scope>NUCLEOTIDE SEQUENCE [LARGE SCALE GENOMIC DNA]</scope>
    <source>
        <strain evidence="5">S5</strain>
        <strain evidence="8">S5(T) (JCM 30642 \VKM B-2941)</strain>
    </source>
</reference>
<dbReference type="Pfam" id="PF00005">
    <property type="entry name" value="ABC_tran"/>
    <property type="match status" value="1"/>
</dbReference>
<evidence type="ECO:0000259" key="4">
    <source>
        <dbReference type="PROSITE" id="PS50893"/>
    </source>
</evidence>
<evidence type="ECO:0000313" key="5">
    <source>
        <dbReference type="EMBL" id="SIM85894.1"/>
    </source>
</evidence>
<keyword evidence="3" id="KW-0067">ATP-binding</keyword>
<name>A0A1N5WL43_9ARCH</name>
<dbReference type="InterPro" id="IPR003593">
    <property type="entry name" value="AAA+_ATPase"/>
</dbReference>
<sequence length="483" mass="55274">MVDGKIVLYASHISYNTPKSDIFGMENSGIRILDDISFKLHEGESMGIIGESGSGKTALIDILLSLIKPTSGELFMDVTKEVGEELDEINRRIEKINELFIEKYGYNPDEEEIEGNDELDLLTERYEELCKELSIFRMNNREISKKRGYIQPVFQDVYSTLDPKKDIMSSLSEPLRYIQHINREEIGYRLQNIMTEVGIDEKSLSKYPVHLSESEKQKVAIMRALSVNPRIVVMDDPTAYLDVTMKIKLFNLINQRRSENGTSFIIASSNLSFISTFTQTVAVLCRGRIVEIGPSIDIFSNSLHPYTKALISSIPSSDPSIKIEGIALRKHGPDYEQIPKGCVFHSKCPNVMSNCGWSTEDIQPYIREIIDEYRLDDPASIPEIENIISDEGENLIEISFRDEENYDQNIVRRKIEELIEIRKQKPDGIKFGAIDFIEFEAENNNLIIQLIKPVLPKMIEVSEDHFVSCFMYTVDEEEKEPQN</sequence>
<dbReference type="GeneID" id="41589119"/>
<evidence type="ECO:0000313" key="7">
    <source>
        <dbReference type="Proteomes" id="UP000187822"/>
    </source>
</evidence>
<dbReference type="OrthoDB" id="18209at2157"/>
<dbReference type="SUPFAM" id="SSF52540">
    <property type="entry name" value="P-loop containing nucleoside triphosphate hydrolases"/>
    <property type="match status" value="1"/>
</dbReference>
<dbReference type="Proteomes" id="UP000187822">
    <property type="component" value="Chromosome I"/>
</dbReference>
<dbReference type="GO" id="GO:0055085">
    <property type="term" value="P:transmembrane transport"/>
    <property type="evidence" value="ECO:0007669"/>
    <property type="project" value="UniProtKB-ARBA"/>
</dbReference>
<proteinExistence type="predicted"/>
<dbReference type="Proteomes" id="UP000195607">
    <property type="component" value="Chromosome I"/>
</dbReference>
<dbReference type="RefSeq" id="WP_021789745.1">
    <property type="nucleotide sequence ID" value="NZ_LT671858.1"/>
</dbReference>
<dbReference type="GO" id="GO:0016887">
    <property type="term" value="F:ATP hydrolysis activity"/>
    <property type="evidence" value="ECO:0007669"/>
    <property type="project" value="InterPro"/>
</dbReference>
<evidence type="ECO:0000256" key="3">
    <source>
        <dbReference type="ARBA" id="ARBA00022840"/>
    </source>
</evidence>
<dbReference type="InterPro" id="IPR027417">
    <property type="entry name" value="P-loop_NTPase"/>
</dbReference>
<dbReference type="GO" id="GO:0005524">
    <property type="term" value="F:ATP binding"/>
    <property type="evidence" value="ECO:0007669"/>
    <property type="project" value="UniProtKB-KW"/>
</dbReference>
<dbReference type="Gene3D" id="3.40.50.300">
    <property type="entry name" value="P-loop containing nucleotide triphosphate hydrolases"/>
    <property type="match status" value="1"/>
</dbReference>
<keyword evidence="7" id="KW-1185">Reference proteome</keyword>
<gene>
    <name evidence="6" type="ORF">CPM_1821</name>
    <name evidence="5" type="ORF">CSP5_1882</name>
</gene>
<dbReference type="EMBL" id="LT671858">
    <property type="protein sequence ID" value="SIM85894.1"/>
    <property type="molecule type" value="Genomic_DNA"/>
</dbReference>
<evidence type="ECO:0000313" key="8">
    <source>
        <dbReference type="Proteomes" id="UP000195607"/>
    </source>
</evidence>
<dbReference type="AlphaFoldDB" id="A0A1N5WL43"/>
<dbReference type="EMBL" id="LT719092">
    <property type="protein sequence ID" value="SJK85599.1"/>
    <property type="molecule type" value="Genomic_DNA"/>
</dbReference>
<evidence type="ECO:0000313" key="6">
    <source>
        <dbReference type="EMBL" id="SJK85599.1"/>
    </source>
</evidence>
<dbReference type="STRING" id="1673428.CPM_1821"/>
<feature type="domain" description="ABC transporter" evidence="4">
    <location>
        <begin position="17"/>
        <end position="311"/>
    </location>
</feature>
<dbReference type="PROSITE" id="PS50893">
    <property type="entry name" value="ABC_TRANSPORTER_2"/>
    <property type="match status" value="1"/>
</dbReference>
<dbReference type="Pfam" id="PF08352">
    <property type="entry name" value="oligo_HPY"/>
    <property type="match status" value="1"/>
</dbReference>
<dbReference type="NCBIfam" id="TIGR01727">
    <property type="entry name" value="oligo_HPY"/>
    <property type="match status" value="1"/>
</dbReference>
<keyword evidence="2" id="KW-0547">Nucleotide-binding</keyword>
<dbReference type="KEGG" id="cdiv:CPM_1821"/>
<evidence type="ECO:0000256" key="1">
    <source>
        <dbReference type="ARBA" id="ARBA00022448"/>
    </source>
</evidence>
<keyword evidence="1" id="KW-0813">Transport</keyword>